<evidence type="ECO:0000259" key="1">
    <source>
        <dbReference type="Pfam" id="PF13546"/>
    </source>
</evidence>
<feature type="domain" description="Transposase IS701-like DDE" evidence="1">
    <location>
        <begin position="5"/>
        <end position="127"/>
    </location>
</feature>
<gene>
    <name evidence="2" type="ORF">ITP53_50110</name>
</gene>
<evidence type="ECO:0000313" key="2">
    <source>
        <dbReference type="EMBL" id="MBF8193703.1"/>
    </source>
</evidence>
<dbReference type="EMBL" id="JADOGI010000310">
    <property type="protein sequence ID" value="MBF8193703.1"/>
    <property type="molecule type" value="Genomic_DNA"/>
</dbReference>
<comment type="caution">
    <text evidence="2">The sequence shown here is derived from an EMBL/GenBank/DDBJ whole genome shotgun (WGS) entry which is preliminary data.</text>
</comment>
<dbReference type="AlphaFoldDB" id="A0A931F6W4"/>
<name>A0A931F6W4_9ACTN</name>
<reference evidence="2" key="1">
    <citation type="submission" date="2020-11" db="EMBL/GenBank/DDBJ databases">
        <title>Whole-genome analyses of Nonomuraea sp. K274.</title>
        <authorList>
            <person name="Veyisoglu A."/>
        </authorList>
    </citation>
    <scope>NUCLEOTIDE SEQUENCE</scope>
    <source>
        <strain evidence="2">K274</strain>
    </source>
</reference>
<evidence type="ECO:0000313" key="3">
    <source>
        <dbReference type="Proteomes" id="UP000605361"/>
    </source>
</evidence>
<proteinExistence type="predicted"/>
<protein>
    <submittedName>
        <fullName evidence="2">Transposase</fullName>
    </submittedName>
</protein>
<dbReference type="Pfam" id="PF13546">
    <property type="entry name" value="DDE_5"/>
    <property type="match status" value="1"/>
</dbReference>
<dbReference type="InterPro" id="IPR038721">
    <property type="entry name" value="IS701-like_DDE_dom"/>
</dbReference>
<accession>A0A931F6W4</accession>
<keyword evidence="3" id="KW-1185">Reference proteome</keyword>
<organism evidence="2 3">
    <name type="scientific">Nonomuraea cypriaca</name>
    <dbReference type="NCBI Taxonomy" id="1187855"/>
    <lineage>
        <taxon>Bacteria</taxon>
        <taxon>Bacillati</taxon>
        <taxon>Actinomycetota</taxon>
        <taxon>Actinomycetes</taxon>
        <taxon>Streptosporangiales</taxon>
        <taxon>Streptosporangiaceae</taxon>
        <taxon>Nonomuraea</taxon>
    </lineage>
</organism>
<dbReference type="Proteomes" id="UP000605361">
    <property type="component" value="Unassembled WGS sequence"/>
</dbReference>
<sequence>MFCVLTTGLVACTRLRTITGMLIAAGMNLAWRHERVHRFFSRACWSTDHVGLVLARLIVATLVDEDAPLLVAVDDSVNRRSGKKVHGAFWQYDGSATGTTKTSRGTCFVVVGIIVHLPFLPRALCLPVLAACMSSTGRARSPSPPS</sequence>